<dbReference type="NCBIfam" id="TIGR00221">
    <property type="entry name" value="nagA"/>
    <property type="match status" value="1"/>
</dbReference>
<dbReference type="Gene3D" id="2.30.40.10">
    <property type="entry name" value="Urease, subunit C, domain 1"/>
    <property type="match status" value="1"/>
</dbReference>
<dbReference type="GO" id="GO:0046872">
    <property type="term" value="F:metal ion binding"/>
    <property type="evidence" value="ECO:0007669"/>
    <property type="project" value="UniProtKB-KW"/>
</dbReference>
<comment type="similarity">
    <text evidence="1 5">Belongs to the metallo-dependent hydrolases superfamily. NagA family.</text>
</comment>
<keyword evidence="2 8" id="KW-0479">Metal-binding</keyword>
<dbReference type="Gene3D" id="3.20.20.140">
    <property type="entry name" value="Metal-dependent hydrolases"/>
    <property type="match status" value="1"/>
</dbReference>
<feature type="binding site" evidence="7">
    <location>
        <position position="130"/>
    </location>
    <ligand>
        <name>substrate</name>
    </ligand>
</feature>
<evidence type="ECO:0000256" key="1">
    <source>
        <dbReference type="ARBA" id="ARBA00010716"/>
    </source>
</evidence>
<proteinExistence type="inferred from homology"/>
<evidence type="ECO:0000256" key="6">
    <source>
        <dbReference type="PIRSR" id="PIRSR038994-1"/>
    </source>
</evidence>
<comment type="cofactor">
    <cofactor evidence="8">
        <name>a divalent metal cation</name>
        <dbReference type="ChEBI" id="CHEBI:60240"/>
    </cofactor>
    <text evidence="8">Binds 1 divalent metal cation per subunit.</text>
</comment>
<evidence type="ECO:0000256" key="3">
    <source>
        <dbReference type="ARBA" id="ARBA00022801"/>
    </source>
</evidence>
<dbReference type="Proteomes" id="UP000265800">
    <property type="component" value="Unassembled WGS sequence"/>
</dbReference>
<dbReference type="SUPFAM" id="SSF51556">
    <property type="entry name" value="Metallo-dependent hydrolases"/>
    <property type="match status" value="1"/>
</dbReference>
<dbReference type="RefSeq" id="WP_119359324.1">
    <property type="nucleotide sequence ID" value="NZ_QWKZ01000013.1"/>
</dbReference>
<dbReference type="InterPro" id="IPR003764">
    <property type="entry name" value="GlcNAc_6-P_deAcase"/>
</dbReference>
<reference evidence="10 11" key="1">
    <citation type="submission" date="2018-08" db="EMBL/GenBank/DDBJ databases">
        <title>Meiothermus luteus KCTC 52599 genome sequencing project.</title>
        <authorList>
            <person name="Da Costa M.S."/>
            <person name="Albuquerque L."/>
            <person name="Raposo P."/>
            <person name="Froufe H.J.C."/>
            <person name="Barroso C.S."/>
            <person name="Egas C."/>
        </authorList>
    </citation>
    <scope>NUCLEOTIDE SEQUENCE [LARGE SCALE GENOMIC DNA]</scope>
    <source>
        <strain evidence="10 11">KCTC 52599</strain>
    </source>
</reference>
<dbReference type="PANTHER" id="PTHR11113:SF14">
    <property type="entry name" value="N-ACETYLGLUCOSAMINE-6-PHOSPHATE DEACETYLASE"/>
    <property type="match status" value="1"/>
</dbReference>
<dbReference type="InterPro" id="IPR032466">
    <property type="entry name" value="Metal_Hydrolase"/>
</dbReference>
<gene>
    <name evidence="10" type="primary">nagA</name>
    <name evidence="10" type="ORF">Mlute_00644</name>
</gene>
<dbReference type="Pfam" id="PF01979">
    <property type="entry name" value="Amidohydro_1"/>
    <property type="match status" value="1"/>
</dbReference>
<feature type="binding site" evidence="8">
    <location>
        <position position="119"/>
    </location>
    <ligand>
        <name>Zn(2+)</name>
        <dbReference type="ChEBI" id="CHEBI:29105"/>
    </ligand>
</feature>
<dbReference type="EMBL" id="QWKZ01000013">
    <property type="protein sequence ID" value="RIH88383.1"/>
    <property type="molecule type" value="Genomic_DNA"/>
</dbReference>
<keyword evidence="4 5" id="KW-0119">Carbohydrate metabolism</keyword>
<evidence type="ECO:0000256" key="2">
    <source>
        <dbReference type="ARBA" id="ARBA00022723"/>
    </source>
</evidence>
<feature type="binding site" evidence="8">
    <location>
        <position position="203"/>
    </location>
    <ligand>
        <name>Zn(2+)</name>
        <dbReference type="ChEBI" id="CHEBI:29105"/>
    </ligand>
</feature>
<evidence type="ECO:0000256" key="7">
    <source>
        <dbReference type="PIRSR" id="PIRSR038994-2"/>
    </source>
</evidence>
<feature type="binding site" evidence="8">
    <location>
        <position position="182"/>
    </location>
    <ligand>
        <name>Zn(2+)</name>
        <dbReference type="ChEBI" id="CHEBI:29105"/>
    </ligand>
</feature>
<feature type="binding site" evidence="7">
    <location>
        <position position="214"/>
    </location>
    <ligand>
        <name>substrate</name>
    </ligand>
</feature>
<evidence type="ECO:0000313" key="10">
    <source>
        <dbReference type="EMBL" id="RIH88383.1"/>
    </source>
</evidence>
<protein>
    <submittedName>
        <fullName evidence="10">N-acetylglucosamine-6-phosphate deacetylase</fullName>
        <ecNumber evidence="10">3.5.1.25</ecNumber>
    </submittedName>
</protein>
<dbReference type="PANTHER" id="PTHR11113">
    <property type="entry name" value="N-ACETYLGLUCOSAMINE-6-PHOSPHATE DEACETYLASE"/>
    <property type="match status" value="1"/>
</dbReference>
<evidence type="ECO:0000256" key="4">
    <source>
        <dbReference type="ARBA" id="ARBA00023277"/>
    </source>
</evidence>
<dbReference type="EC" id="3.5.1.25" evidence="10"/>
<evidence type="ECO:0000256" key="5">
    <source>
        <dbReference type="PIRNR" id="PIRNR038994"/>
    </source>
</evidence>
<dbReference type="GO" id="GO:0008448">
    <property type="term" value="F:N-acetylglucosamine-6-phosphate deacetylase activity"/>
    <property type="evidence" value="ECO:0007669"/>
    <property type="project" value="UniProtKB-EC"/>
</dbReference>
<keyword evidence="3 5" id="KW-0378">Hydrolase</keyword>
<feature type="binding site" evidence="7">
    <location>
        <begin position="206"/>
        <end position="207"/>
    </location>
    <ligand>
        <name>substrate</name>
    </ligand>
</feature>
<dbReference type="InterPro" id="IPR011059">
    <property type="entry name" value="Metal-dep_hydrolase_composite"/>
</dbReference>
<feature type="binding site" evidence="7">
    <location>
        <begin position="291"/>
        <end position="293"/>
    </location>
    <ligand>
        <name>substrate</name>
    </ligand>
</feature>
<sequence>MRLLEGLVFASGRRLYARVEFDALVRAIVPLGSSSHPVRHILPGFVDLHVHGGGGADVMGGEAALRQVARFHAQHGTTALLATTATAPWEDLEAALLGVRAVMQDPRPGEARVVGVHLEGPFIHPERLGAQPPYPRLPDLGWMERLLALAPIRVVTLAPELPGALELIAFLRARGVRVQQGHTRATYEEARAALEAGAEGFTHLFNAMSPLHHRAPGVVGLALERGLWAEVIPDGLHLHPAVLRLLARALPQVYAVTDAVAAAGMPEGEYRLGRLRVVRRAEGVFLPDGTLAGSTLTQHQALRNLLRWGFPLEEAVAMTALRPARYLGLAEGLAVGGPADMLVLGENFDLEEVYIAGRPVLRA</sequence>
<dbReference type="InterPro" id="IPR006680">
    <property type="entry name" value="Amidohydro-rel"/>
</dbReference>
<evidence type="ECO:0000313" key="11">
    <source>
        <dbReference type="Proteomes" id="UP000265800"/>
    </source>
</evidence>
<dbReference type="PIRSF" id="PIRSF038994">
    <property type="entry name" value="NagA"/>
    <property type="match status" value="1"/>
</dbReference>
<keyword evidence="11" id="KW-1185">Reference proteome</keyword>
<dbReference type="OrthoDB" id="9776488at2"/>
<evidence type="ECO:0000256" key="8">
    <source>
        <dbReference type="PIRSR" id="PIRSR038994-3"/>
    </source>
</evidence>
<evidence type="ECO:0000259" key="9">
    <source>
        <dbReference type="Pfam" id="PF01979"/>
    </source>
</evidence>
<dbReference type="AlphaFoldDB" id="A0A399EXD1"/>
<dbReference type="GO" id="GO:0006046">
    <property type="term" value="P:N-acetylglucosamine catabolic process"/>
    <property type="evidence" value="ECO:0007669"/>
    <property type="project" value="TreeGrafter"/>
</dbReference>
<name>A0A399EXD1_9DEIN</name>
<accession>A0A399EXD1</accession>
<organism evidence="10 11">
    <name type="scientific">Meiothermus luteus</name>
    <dbReference type="NCBI Taxonomy" id="2026184"/>
    <lineage>
        <taxon>Bacteria</taxon>
        <taxon>Thermotogati</taxon>
        <taxon>Deinococcota</taxon>
        <taxon>Deinococci</taxon>
        <taxon>Thermales</taxon>
        <taxon>Thermaceae</taxon>
        <taxon>Meiothermus</taxon>
    </lineage>
</organism>
<feature type="active site" description="Proton donor/acceptor" evidence="6">
    <location>
        <position position="258"/>
    </location>
</feature>
<comment type="caution">
    <text evidence="10">The sequence shown here is derived from an EMBL/GenBank/DDBJ whole genome shotgun (WGS) entry which is preliminary data.</text>
</comment>
<feature type="binding site" evidence="7">
    <location>
        <position position="237"/>
    </location>
    <ligand>
        <name>substrate</name>
    </ligand>
</feature>
<feature type="domain" description="Amidohydrolase-related" evidence="9">
    <location>
        <begin position="41"/>
        <end position="360"/>
    </location>
</feature>